<feature type="transmembrane region" description="Helical" evidence="2">
    <location>
        <begin position="6"/>
        <end position="27"/>
    </location>
</feature>
<accession>A0A0U5BNC7</accession>
<name>A0A0U5BNC7_9MICO</name>
<gene>
    <name evidence="4" type="ORF">MalAC0309_0835</name>
</gene>
<dbReference type="Pfam" id="PF02517">
    <property type="entry name" value="Rce1-like"/>
    <property type="match status" value="1"/>
</dbReference>
<evidence type="ECO:0000256" key="1">
    <source>
        <dbReference type="SAM" id="MobiDB-lite"/>
    </source>
</evidence>
<evidence type="ECO:0000256" key="2">
    <source>
        <dbReference type="SAM" id="Phobius"/>
    </source>
</evidence>
<dbReference type="KEGG" id="malk:MalAC0309_0835"/>
<feature type="domain" description="CAAX prenyl protease 2/Lysostaphin resistance protein A-like" evidence="3">
    <location>
        <begin position="147"/>
        <end position="235"/>
    </location>
</feature>
<reference evidence="5" key="1">
    <citation type="submission" date="2015-12" db="EMBL/GenBank/DDBJ databases">
        <authorList>
            <person name="Shamseldin A."/>
            <person name="Moawad H."/>
            <person name="Abd El-Rahim W.M."/>
            <person name="Sadowsky M.J."/>
        </authorList>
    </citation>
    <scope>NUCLEOTIDE SEQUENCE [LARGE SCALE GENOMIC DNA]</scope>
    <source>
        <strain evidence="5">JAM AC0309</strain>
    </source>
</reference>
<evidence type="ECO:0000313" key="5">
    <source>
        <dbReference type="Proteomes" id="UP000218965"/>
    </source>
</evidence>
<dbReference type="EMBL" id="AP017315">
    <property type="protein sequence ID" value="BAU31702.1"/>
    <property type="molecule type" value="Genomic_DNA"/>
</dbReference>
<feature type="transmembrane region" description="Helical" evidence="2">
    <location>
        <begin position="93"/>
        <end position="119"/>
    </location>
</feature>
<dbReference type="RefSeq" id="WP_096420902.1">
    <property type="nucleotide sequence ID" value="NZ_AP017315.1"/>
</dbReference>
<keyword evidence="2" id="KW-0472">Membrane</keyword>
<evidence type="ECO:0000259" key="3">
    <source>
        <dbReference type="Pfam" id="PF02517"/>
    </source>
</evidence>
<keyword evidence="2" id="KW-0812">Transmembrane</keyword>
<organism evidence="4 5">
    <name type="scientific">Microcella alkaliphila</name>
    <dbReference type="NCBI Taxonomy" id="279828"/>
    <lineage>
        <taxon>Bacteria</taxon>
        <taxon>Bacillati</taxon>
        <taxon>Actinomycetota</taxon>
        <taxon>Actinomycetes</taxon>
        <taxon>Micrococcales</taxon>
        <taxon>Microbacteriaceae</taxon>
        <taxon>Microcella</taxon>
    </lineage>
</organism>
<dbReference type="GO" id="GO:0080120">
    <property type="term" value="P:CAAX-box protein maturation"/>
    <property type="evidence" value="ECO:0007669"/>
    <property type="project" value="UniProtKB-ARBA"/>
</dbReference>
<dbReference type="AlphaFoldDB" id="A0A0U5BNC7"/>
<dbReference type="GO" id="GO:0004175">
    <property type="term" value="F:endopeptidase activity"/>
    <property type="evidence" value="ECO:0007669"/>
    <property type="project" value="UniProtKB-ARBA"/>
</dbReference>
<protein>
    <recommendedName>
        <fullName evidence="3">CAAX prenyl protease 2/Lysostaphin resistance protein A-like domain-containing protein</fullName>
    </recommendedName>
</protein>
<feature type="transmembrane region" description="Helical" evidence="2">
    <location>
        <begin position="171"/>
        <end position="197"/>
    </location>
</feature>
<feature type="compositionally biased region" description="Low complexity" evidence="1">
    <location>
        <begin position="287"/>
        <end position="299"/>
    </location>
</feature>
<dbReference type="OrthoDB" id="7632478at2"/>
<feature type="transmembrane region" description="Helical" evidence="2">
    <location>
        <begin position="203"/>
        <end position="229"/>
    </location>
</feature>
<dbReference type="Proteomes" id="UP000218965">
    <property type="component" value="Chromosome"/>
</dbReference>
<reference evidence="4 5" key="2">
    <citation type="submission" date="2016-01" db="EMBL/GenBank/DDBJ databases">
        <title>Microcella alkaliphila JAM AC0309 whole genome shotgun sequence.</title>
        <authorList>
            <person name="Kurata A."/>
            <person name="Hirose Y."/>
            <person name="Kishimoto N."/>
            <person name="Kobayashi T."/>
        </authorList>
    </citation>
    <scope>NUCLEOTIDE SEQUENCE [LARGE SCALE GENOMIC DNA]</scope>
    <source>
        <strain evidence="4 5">JAM AC0309</strain>
    </source>
</reference>
<sequence length="299" mass="31499">MLEADPLTRVIAAVAAAALIAAFIVRARQKDRRQFRRFRRYRSTAKRQQMMRRWLIESLVLFGLTGAAILIATRDYVEPLLVATQQLAPIAAARGWLSGGIGIALIIATLTAIAILTVVGVRSARTEGGVIVVGDIAALLPRNRPELGWGAALSVNAGVSEELLFRLALPALLVIVTGEPLSAFGLAALVFGLLHAYQGPVGVAVTTLVGLAFTVVYVLSGSILLVMALHALFDLRTLVIIPAAVYRVHTVPGSVRFPKPLPLAPRAIDEPTDGAQPADGDADADASDAPRASDDAPAS</sequence>
<feature type="transmembrane region" description="Helical" evidence="2">
    <location>
        <begin position="54"/>
        <end position="73"/>
    </location>
</feature>
<keyword evidence="2" id="KW-1133">Transmembrane helix</keyword>
<evidence type="ECO:0000313" key="4">
    <source>
        <dbReference type="EMBL" id="BAU31702.1"/>
    </source>
</evidence>
<feature type="region of interest" description="Disordered" evidence="1">
    <location>
        <begin position="260"/>
        <end position="299"/>
    </location>
</feature>
<dbReference type="InterPro" id="IPR003675">
    <property type="entry name" value="Rce1/LyrA-like_dom"/>
</dbReference>
<proteinExistence type="predicted"/>